<dbReference type="PANTHER" id="PTHR24074">
    <property type="entry name" value="CO-CHAPERONE PROTEIN DJLA"/>
    <property type="match status" value="1"/>
</dbReference>
<accession>A0A6J4V4S4</accession>
<gene>
    <name evidence="3" type="ORF">AVDCRST_MAG73-4052</name>
</gene>
<reference evidence="3" key="1">
    <citation type="submission" date="2020-02" db="EMBL/GenBank/DDBJ databases">
        <authorList>
            <person name="Meier V. D."/>
        </authorList>
    </citation>
    <scope>NUCLEOTIDE SEQUENCE</scope>
    <source>
        <strain evidence="3">AVDCRST_MAG73</strain>
    </source>
</reference>
<feature type="domain" description="J" evidence="2">
    <location>
        <begin position="111"/>
        <end position="175"/>
    </location>
</feature>
<dbReference type="Gene3D" id="1.10.287.110">
    <property type="entry name" value="DnaJ domain"/>
    <property type="match status" value="1"/>
</dbReference>
<feature type="compositionally biased region" description="Basic and acidic residues" evidence="1">
    <location>
        <begin position="193"/>
        <end position="203"/>
    </location>
</feature>
<dbReference type="AlphaFoldDB" id="A0A6J4V4S4"/>
<evidence type="ECO:0000256" key="1">
    <source>
        <dbReference type="SAM" id="MobiDB-lite"/>
    </source>
</evidence>
<dbReference type="Pfam" id="PF00226">
    <property type="entry name" value="DnaJ"/>
    <property type="match status" value="1"/>
</dbReference>
<evidence type="ECO:0000313" key="3">
    <source>
        <dbReference type="EMBL" id="CAA9564692.1"/>
    </source>
</evidence>
<feature type="region of interest" description="Disordered" evidence="1">
    <location>
        <begin position="158"/>
        <end position="203"/>
    </location>
</feature>
<name>A0A6J4V4S4_9BACT</name>
<dbReference type="SUPFAM" id="SSF46565">
    <property type="entry name" value="Chaperone J-domain"/>
    <property type="match status" value="1"/>
</dbReference>
<dbReference type="PRINTS" id="PR00625">
    <property type="entry name" value="JDOMAIN"/>
</dbReference>
<dbReference type="SMART" id="SM00271">
    <property type="entry name" value="DnaJ"/>
    <property type="match status" value="1"/>
</dbReference>
<organism evidence="3">
    <name type="scientific">uncultured Thermomicrobiales bacterium</name>
    <dbReference type="NCBI Taxonomy" id="1645740"/>
    <lineage>
        <taxon>Bacteria</taxon>
        <taxon>Pseudomonadati</taxon>
        <taxon>Thermomicrobiota</taxon>
        <taxon>Thermomicrobia</taxon>
        <taxon>Thermomicrobiales</taxon>
        <taxon>environmental samples</taxon>
    </lineage>
</organism>
<feature type="compositionally biased region" description="Pro residues" evidence="1">
    <location>
        <begin position="180"/>
        <end position="191"/>
    </location>
</feature>
<evidence type="ECO:0000259" key="2">
    <source>
        <dbReference type="PROSITE" id="PS50076"/>
    </source>
</evidence>
<dbReference type="PROSITE" id="PS50076">
    <property type="entry name" value="DNAJ_2"/>
    <property type="match status" value="1"/>
</dbReference>
<dbReference type="InterPro" id="IPR036869">
    <property type="entry name" value="J_dom_sf"/>
</dbReference>
<dbReference type="CDD" id="cd06257">
    <property type="entry name" value="DnaJ"/>
    <property type="match status" value="1"/>
</dbReference>
<protein>
    <recommendedName>
        <fullName evidence="2">J domain-containing protein</fullName>
    </recommendedName>
</protein>
<dbReference type="EMBL" id="CADCWE010000262">
    <property type="protein sequence ID" value="CAA9564692.1"/>
    <property type="molecule type" value="Genomic_DNA"/>
</dbReference>
<dbReference type="InterPro" id="IPR001623">
    <property type="entry name" value="DnaJ_domain"/>
</dbReference>
<proteinExistence type="predicted"/>
<dbReference type="InterPro" id="IPR050817">
    <property type="entry name" value="DjlA_DnaK_co-chaperone"/>
</dbReference>
<sequence>MVLPWIGTRDFLDQLGYVIERCPACETVGAFALLRAQRKLTVVFVPTVAYGQQQVLECRTCQARFQVPPEQFAAIAKRVMTQEELVQKFKEARLRIPGALGHAGNPTAKRTLYQTLQVDPDADPEVIEAAFKRLALKYHPDTSTAADAADRMRELLEAKSQLGDPRKREIYDRSIGIVRAPPPPPPPPPTIRPKADALRPEDV</sequence>